<sequence>TWLLSHHTNPDLVKPQCKNLKIIKKQDISDILVDEVENNLALRD</sequence>
<gene>
    <name evidence="1" type="ORF">METZ01_LOCUS297176</name>
</gene>
<accession>A0A382MAB2</accession>
<dbReference type="AlphaFoldDB" id="A0A382MAB2"/>
<dbReference type="EMBL" id="UINC01091503">
    <property type="protein sequence ID" value="SVC44322.1"/>
    <property type="molecule type" value="Genomic_DNA"/>
</dbReference>
<proteinExistence type="predicted"/>
<feature type="non-terminal residue" evidence="1">
    <location>
        <position position="1"/>
    </location>
</feature>
<evidence type="ECO:0000313" key="1">
    <source>
        <dbReference type="EMBL" id="SVC44322.1"/>
    </source>
</evidence>
<name>A0A382MAB2_9ZZZZ</name>
<reference evidence="1" key="1">
    <citation type="submission" date="2018-05" db="EMBL/GenBank/DDBJ databases">
        <authorList>
            <person name="Lanie J.A."/>
            <person name="Ng W.-L."/>
            <person name="Kazmierczak K.M."/>
            <person name="Andrzejewski T.M."/>
            <person name="Davidsen T.M."/>
            <person name="Wayne K.J."/>
            <person name="Tettelin H."/>
            <person name="Glass J.I."/>
            <person name="Rusch D."/>
            <person name="Podicherti R."/>
            <person name="Tsui H.-C.T."/>
            <person name="Winkler M.E."/>
        </authorList>
    </citation>
    <scope>NUCLEOTIDE SEQUENCE</scope>
</reference>
<protein>
    <submittedName>
        <fullName evidence="1">Uncharacterized protein</fullName>
    </submittedName>
</protein>
<organism evidence="1">
    <name type="scientific">marine metagenome</name>
    <dbReference type="NCBI Taxonomy" id="408172"/>
    <lineage>
        <taxon>unclassified sequences</taxon>
        <taxon>metagenomes</taxon>
        <taxon>ecological metagenomes</taxon>
    </lineage>
</organism>